<dbReference type="PROSITE" id="PS50157">
    <property type="entry name" value="ZINC_FINGER_C2H2_2"/>
    <property type="match status" value="2"/>
</dbReference>
<keyword evidence="13" id="KW-1185">Reference proteome</keyword>
<dbReference type="InterPro" id="IPR036236">
    <property type="entry name" value="Znf_C2H2_sf"/>
</dbReference>
<dbReference type="OrthoDB" id="8953942at2759"/>
<keyword evidence="5" id="KW-0862">Zinc</keyword>
<dbReference type="GO" id="GO:0008270">
    <property type="term" value="F:zinc ion binding"/>
    <property type="evidence" value="ECO:0007669"/>
    <property type="project" value="UniProtKB-KW"/>
</dbReference>
<evidence type="ECO:0000256" key="9">
    <source>
        <dbReference type="PROSITE-ProRule" id="PRU00042"/>
    </source>
</evidence>
<evidence type="ECO:0000256" key="5">
    <source>
        <dbReference type="ARBA" id="ARBA00022833"/>
    </source>
</evidence>
<dbReference type="GO" id="GO:0010564">
    <property type="term" value="P:regulation of cell cycle process"/>
    <property type="evidence" value="ECO:0007669"/>
    <property type="project" value="TreeGrafter"/>
</dbReference>
<evidence type="ECO:0000259" key="11">
    <source>
        <dbReference type="PROSITE" id="PS50157"/>
    </source>
</evidence>
<reference evidence="12" key="1">
    <citation type="submission" date="2022-01" db="EMBL/GenBank/DDBJ databases">
        <authorList>
            <person name="King R."/>
        </authorList>
    </citation>
    <scope>NUCLEOTIDE SEQUENCE</scope>
</reference>
<dbReference type="Pfam" id="PF00096">
    <property type="entry name" value="zf-C2H2"/>
    <property type="match status" value="2"/>
</dbReference>
<dbReference type="GO" id="GO:0017053">
    <property type="term" value="C:transcription repressor complex"/>
    <property type="evidence" value="ECO:0007669"/>
    <property type="project" value="TreeGrafter"/>
</dbReference>
<evidence type="ECO:0000313" key="13">
    <source>
        <dbReference type="Proteomes" id="UP001153620"/>
    </source>
</evidence>
<proteinExistence type="predicted"/>
<evidence type="ECO:0000256" key="10">
    <source>
        <dbReference type="SAM" id="MobiDB-lite"/>
    </source>
</evidence>
<dbReference type="GO" id="GO:0001227">
    <property type="term" value="F:DNA-binding transcription repressor activity, RNA polymerase II-specific"/>
    <property type="evidence" value="ECO:0007669"/>
    <property type="project" value="TreeGrafter"/>
</dbReference>
<evidence type="ECO:0000256" key="2">
    <source>
        <dbReference type="ARBA" id="ARBA00022723"/>
    </source>
</evidence>
<keyword evidence="7" id="KW-0804">Transcription</keyword>
<dbReference type="AlphaFoldDB" id="A0A9N9RWI3"/>
<comment type="subcellular location">
    <subcellularLocation>
        <location evidence="1">Nucleus</location>
    </subcellularLocation>
</comment>
<sequence length="400" mass="45482">MDKGIIDLGGIKTVLLKQQKDDQRIKIKIESPLDLTIKPISSIHDMSNHSPLKKRYRDADNIENFSCDFNRKENSPIKKRYREENQTAKIDPVEEIKPEKTPKRKSSKLSVNLKASKNHPKANVNEKASKAIRKLKFDEFRSSPVSGTIIRTLDEIEENGIHESGDIDPQYNVVEITEEAKCELAQIKNVIGAYQCKLCTLEFEDAFLLAMHRCSCIVLIDYRCPECGKKFNCPANLASHRRWHKPRDQINKKSNLSESESSYSCKICGKNFKRQAYLNKHLALHNKKVVADKTIFAQNDDSFMHNTSSTHDSADVLIPQSVYTFNREPSPTSSYNSEHDLIIDENSNASSNRFMNSDSGTRNFQIISSHFTEDESIAISALTNLRNSSSCSVIRHTLTI</sequence>
<keyword evidence="8" id="KW-0539">Nucleus</keyword>
<organism evidence="12 13">
    <name type="scientific">Chironomus riparius</name>
    <dbReference type="NCBI Taxonomy" id="315576"/>
    <lineage>
        <taxon>Eukaryota</taxon>
        <taxon>Metazoa</taxon>
        <taxon>Ecdysozoa</taxon>
        <taxon>Arthropoda</taxon>
        <taxon>Hexapoda</taxon>
        <taxon>Insecta</taxon>
        <taxon>Pterygota</taxon>
        <taxon>Neoptera</taxon>
        <taxon>Endopterygota</taxon>
        <taxon>Diptera</taxon>
        <taxon>Nematocera</taxon>
        <taxon>Chironomoidea</taxon>
        <taxon>Chironomidae</taxon>
        <taxon>Chironominae</taxon>
        <taxon>Chironomus</taxon>
    </lineage>
</organism>
<keyword evidence="2" id="KW-0479">Metal-binding</keyword>
<feature type="domain" description="C2H2-type" evidence="11">
    <location>
        <begin position="222"/>
        <end position="249"/>
    </location>
</feature>
<dbReference type="EMBL" id="OU895878">
    <property type="protein sequence ID" value="CAG9803850.1"/>
    <property type="molecule type" value="Genomic_DNA"/>
</dbReference>
<gene>
    <name evidence="12" type="ORF">CHIRRI_LOCUS6746</name>
</gene>
<dbReference type="GO" id="GO:0005634">
    <property type="term" value="C:nucleus"/>
    <property type="evidence" value="ECO:0007669"/>
    <property type="project" value="UniProtKB-SubCell"/>
</dbReference>
<dbReference type="Proteomes" id="UP001153620">
    <property type="component" value="Chromosome 2"/>
</dbReference>
<keyword evidence="4 9" id="KW-0863">Zinc-finger</keyword>
<reference evidence="12" key="2">
    <citation type="submission" date="2022-10" db="EMBL/GenBank/DDBJ databases">
        <authorList>
            <consortium name="ENA_rothamsted_submissions"/>
            <consortium name="culmorum"/>
            <person name="King R."/>
        </authorList>
    </citation>
    <scope>NUCLEOTIDE SEQUENCE</scope>
</reference>
<dbReference type="GO" id="GO:0000978">
    <property type="term" value="F:RNA polymerase II cis-regulatory region sequence-specific DNA binding"/>
    <property type="evidence" value="ECO:0007669"/>
    <property type="project" value="TreeGrafter"/>
</dbReference>
<keyword evidence="3" id="KW-0677">Repeat</keyword>
<dbReference type="SUPFAM" id="SSF57667">
    <property type="entry name" value="beta-beta-alpha zinc fingers"/>
    <property type="match status" value="2"/>
</dbReference>
<feature type="region of interest" description="Disordered" evidence="10">
    <location>
        <begin position="97"/>
        <end position="125"/>
    </location>
</feature>
<protein>
    <recommendedName>
        <fullName evidence="11">C2H2-type domain-containing protein</fullName>
    </recommendedName>
</protein>
<evidence type="ECO:0000256" key="6">
    <source>
        <dbReference type="ARBA" id="ARBA00023015"/>
    </source>
</evidence>
<dbReference type="FunFam" id="3.30.160.60:FF:001896">
    <property type="entry name" value="insulinoma-associated protein 1b"/>
    <property type="match status" value="1"/>
</dbReference>
<dbReference type="GO" id="GO:0030182">
    <property type="term" value="P:neuron differentiation"/>
    <property type="evidence" value="ECO:0007669"/>
    <property type="project" value="TreeGrafter"/>
</dbReference>
<dbReference type="PANTHER" id="PTHR15065:SF4">
    <property type="entry name" value="LD18634P"/>
    <property type="match status" value="1"/>
</dbReference>
<dbReference type="FunFam" id="3.30.160.60:FF:000100">
    <property type="entry name" value="Zinc finger 45-like"/>
    <property type="match status" value="1"/>
</dbReference>
<evidence type="ECO:0000256" key="3">
    <source>
        <dbReference type="ARBA" id="ARBA00022737"/>
    </source>
</evidence>
<keyword evidence="6" id="KW-0805">Transcription regulation</keyword>
<evidence type="ECO:0000256" key="7">
    <source>
        <dbReference type="ARBA" id="ARBA00023163"/>
    </source>
</evidence>
<dbReference type="InterPro" id="IPR013087">
    <property type="entry name" value="Znf_C2H2_type"/>
</dbReference>
<dbReference type="SMART" id="SM00355">
    <property type="entry name" value="ZnF_C2H2"/>
    <property type="match status" value="3"/>
</dbReference>
<accession>A0A9N9RWI3</accession>
<evidence type="ECO:0000256" key="4">
    <source>
        <dbReference type="ARBA" id="ARBA00022771"/>
    </source>
</evidence>
<dbReference type="PANTHER" id="PTHR15065">
    <property type="entry name" value="INSULINOMA-ASSOCIATED 1"/>
    <property type="match status" value="1"/>
</dbReference>
<evidence type="ECO:0000256" key="8">
    <source>
        <dbReference type="ARBA" id="ARBA00023242"/>
    </source>
</evidence>
<evidence type="ECO:0000313" key="12">
    <source>
        <dbReference type="EMBL" id="CAG9803850.1"/>
    </source>
</evidence>
<dbReference type="PROSITE" id="PS00028">
    <property type="entry name" value="ZINC_FINGER_C2H2_1"/>
    <property type="match status" value="2"/>
</dbReference>
<feature type="domain" description="C2H2-type" evidence="11">
    <location>
        <begin position="263"/>
        <end position="290"/>
    </location>
</feature>
<evidence type="ECO:0000256" key="1">
    <source>
        <dbReference type="ARBA" id="ARBA00004123"/>
    </source>
</evidence>
<dbReference type="InterPro" id="IPR042972">
    <property type="entry name" value="INSM1/2"/>
</dbReference>
<dbReference type="Gene3D" id="3.30.160.60">
    <property type="entry name" value="Classic Zinc Finger"/>
    <property type="match status" value="2"/>
</dbReference>
<name>A0A9N9RWI3_9DIPT</name>